<evidence type="ECO:0000256" key="7">
    <source>
        <dbReference type="ARBA" id="ARBA00022842"/>
    </source>
</evidence>
<dbReference type="InterPro" id="IPR002646">
    <property type="entry name" value="PolA_pol_head_dom"/>
</dbReference>
<dbReference type="Pfam" id="PF01743">
    <property type="entry name" value="PolyA_pol"/>
    <property type="match status" value="1"/>
</dbReference>
<keyword evidence="6" id="KW-0547">Nucleotide-binding</keyword>
<evidence type="ECO:0000256" key="4">
    <source>
        <dbReference type="ARBA" id="ARBA00022695"/>
    </source>
</evidence>
<dbReference type="GO" id="GO:0016779">
    <property type="term" value="F:nucleotidyltransferase activity"/>
    <property type="evidence" value="ECO:0007669"/>
    <property type="project" value="UniProtKB-KW"/>
</dbReference>
<protein>
    <submittedName>
        <fullName evidence="11">PolyA polymerase family protein</fullName>
    </submittedName>
</protein>
<dbReference type="EMBL" id="CP000776">
    <property type="protein sequence ID" value="ABS51663.1"/>
    <property type="molecule type" value="Genomic_DNA"/>
</dbReference>
<comment type="similarity">
    <text evidence="8">Belongs to the tRNA nucleotidyltransferase/poly(A) polymerase family.</text>
</comment>
<dbReference type="InterPro" id="IPR032828">
    <property type="entry name" value="PolyA_RNA-bd"/>
</dbReference>
<evidence type="ECO:0000259" key="10">
    <source>
        <dbReference type="Pfam" id="PF12627"/>
    </source>
</evidence>
<keyword evidence="7" id="KW-0460">Magnesium</keyword>
<evidence type="ECO:0000256" key="3">
    <source>
        <dbReference type="ARBA" id="ARBA00022694"/>
    </source>
</evidence>
<dbReference type="HOGENOM" id="CLU_849113_0_0_7"/>
<reference evidence="12" key="1">
    <citation type="submission" date="2007-07" db="EMBL/GenBank/DDBJ databases">
        <title>Complete genome sequence of Campylobacter hominis ATCC BAA-381, a commensal isolated from the human gastrointestinal tract.</title>
        <authorList>
            <person name="Fouts D.E."/>
            <person name="Mongodin E.F."/>
            <person name="Puiu D."/>
            <person name="Sebastian Y."/>
            <person name="Miller W.G."/>
            <person name="Mandrell R.E."/>
            <person name="Nelson K.E."/>
        </authorList>
    </citation>
    <scope>NUCLEOTIDE SEQUENCE [LARGE SCALE GENOMIC DNA]</scope>
    <source>
        <strain evidence="12">ATCC BAA-381 / LMG 19568 / NCTC 13146 / CH001A</strain>
    </source>
</reference>
<feature type="domain" description="Poly A polymerase head" evidence="9">
    <location>
        <begin position="30"/>
        <end position="153"/>
    </location>
</feature>
<dbReference type="KEGG" id="cha:CHAB381_1261"/>
<keyword evidence="5" id="KW-0479">Metal-binding</keyword>
<name>A7I2S1_CAMHC</name>
<dbReference type="STRING" id="360107.CHAB381_1261"/>
<dbReference type="SUPFAM" id="SSF81891">
    <property type="entry name" value="Poly A polymerase C-terminal region-like"/>
    <property type="match status" value="1"/>
</dbReference>
<dbReference type="SUPFAM" id="SSF81301">
    <property type="entry name" value="Nucleotidyltransferase"/>
    <property type="match status" value="1"/>
</dbReference>
<keyword evidence="12" id="KW-1185">Reference proteome</keyword>
<evidence type="ECO:0000313" key="12">
    <source>
        <dbReference type="Proteomes" id="UP000002407"/>
    </source>
</evidence>
<dbReference type="PANTHER" id="PTHR46173:SF1">
    <property type="entry name" value="CCA TRNA NUCLEOTIDYLTRANSFERASE 1, MITOCHONDRIAL"/>
    <property type="match status" value="1"/>
</dbReference>
<organism evidence="11 12">
    <name type="scientific">Campylobacter hominis (strain ATCC BAA-381 / DSM 21671 / CCUG 45161 / LMG 19568 / NCTC 13146 / CH001A)</name>
    <dbReference type="NCBI Taxonomy" id="360107"/>
    <lineage>
        <taxon>Bacteria</taxon>
        <taxon>Pseudomonadati</taxon>
        <taxon>Campylobacterota</taxon>
        <taxon>Epsilonproteobacteria</taxon>
        <taxon>Campylobacterales</taxon>
        <taxon>Campylobacteraceae</taxon>
        <taxon>Campylobacter</taxon>
    </lineage>
</organism>
<accession>A7I2S1</accession>
<evidence type="ECO:0000256" key="5">
    <source>
        <dbReference type="ARBA" id="ARBA00022723"/>
    </source>
</evidence>
<dbReference type="InterPro" id="IPR050264">
    <property type="entry name" value="Bact_CCA-adding_enz_type3_sf"/>
</dbReference>
<keyword evidence="8" id="KW-0694">RNA-binding</keyword>
<evidence type="ECO:0000259" key="9">
    <source>
        <dbReference type="Pfam" id="PF01743"/>
    </source>
</evidence>
<evidence type="ECO:0000256" key="6">
    <source>
        <dbReference type="ARBA" id="ARBA00022741"/>
    </source>
</evidence>
<evidence type="ECO:0000313" key="11">
    <source>
        <dbReference type="EMBL" id="ABS51663.1"/>
    </source>
</evidence>
<dbReference type="Proteomes" id="UP000002407">
    <property type="component" value="Chromosome"/>
</dbReference>
<feature type="domain" description="tRNA nucleotidyltransferase/poly(A) polymerase RNA and SrmB- binding" evidence="10">
    <location>
        <begin position="178"/>
        <end position="230"/>
    </location>
</feature>
<gene>
    <name evidence="11" type="ordered locus">CHAB381_1261</name>
</gene>
<dbReference type="AlphaFoldDB" id="A7I2S1"/>
<dbReference type="eggNOG" id="COG0617">
    <property type="taxonomic scope" value="Bacteria"/>
</dbReference>
<dbReference type="GO" id="GO:0000049">
    <property type="term" value="F:tRNA binding"/>
    <property type="evidence" value="ECO:0007669"/>
    <property type="project" value="TreeGrafter"/>
</dbReference>
<dbReference type="InterPro" id="IPR043519">
    <property type="entry name" value="NT_sf"/>
</dbReference>
<dbReference type="GO" id="GO:0000166">
    <property type="term" value="F:nucleotide binding"/>
    <property type="evidence" value="ECO:0007669"/>
    <property type="project" value="UniProtKB-KW"/>
</dbReference>
<dbReference type="Gene3D" id="3.30.460.10">
    <property type="entry name" value="Beta Polymerase, domain 2"/>
    <property type="match status" value="1"/>
</dbReference>
<dbReference type="GO" id="GO:0008033">
    <property type="term" value="P:tRNA processing"/>
    <property type="evidence" value="ECO:0007669"/>
    <property type="project" value="UniProtKB-KW"/>
</dbReference>
<comment type="cofactor">
    <cofactor evidence="1">
        <name>Mg(2+)</name>
        <dbReference type="ChEBI" id="CHEBI:18420"/>
    </cofactor>
</comment>
<dbReference type="OrthoDB" id="9805698at2"/>
<evidence type="ECO:0000256" key="8">
    <source>
        <dbReference type="RuleBase" id="RU003953"/>
    </source>
</evidence>
<keyword evidence="3" id="KW-0819">tRNA processing</keyword>
<dbReference type="Gene3D" id="1.10.3090.10">
    <property type="entry name" value="cca-adding enzyme, domain 2"/>
    <property type="match status" value="1"/>
</dbReference>
<dbReference type="PANTHER" id="PTHR46173">
    <property type="entry name" value="CCA TRNA NUCLEOTIDYLTRANSFERASE 1, MITOCHONDRIAL"/>
    <property type="match status" value="1"/>
</dbReference>
<dbReference type="GO" id="GO:0046872">
    <property type="term" value="F:metal ion binding"/>
    <property type="evidence" value="ECO:0007669"/>
    <property type="project" value="UniProtKB-KW"/>
</dbReference>
<sequence length="382" mass="44061">MQVSKIELKTFQISGFKTLFNVLKNYTKRAYFVGGSVRDFFLFGGMSKPKDIDIEVYDINPEIFEKIMLGIGAKGVGKSFFVYKFENFDIALARSENKIGVGHKAFEVEVCNDERMAVKRRDFSINAVMINIFTGEICDFYGGVADIRARVLRMVCEKTFVEDSLRVLRGAQFCARFNLKIEQNTLKIMQKIKLDDLSKDRIRDELVKLFRAKFLAHGFKILQILGIDEKIFGVKISDKQNKKITGILKNSAKIVQNEMFFLYVILNFLHLDKLKILRSLNLNSVYKRILNEPFYERVSSFALCEISSKIPLKSWLGMYSAHRVKMAKSLRIYDNRLHFKVSGAKFVKIGLNGIKIATAIKNERSKKIRKHINKIKNLKNSL</sequence>
<keyword evidence="4" id="KW-0548">Nucleotidyltransferase</keyword>
<proteinExistence type="inferred from homology"/>
<evidence type="ECO:0000256" key="2">
    <source>
        <dbReference type="ARBA" id="ARBA00022679"/>
    </source>
</evidence>
<dbReference type="Pfam" id="PF12627">
    <property type="entry name" value="PolyA_pol_RNAbd"/>
    <property type="match status" value="1"/>
</dbReference>
<evidence type="ECO:0000256" key="1">
    <source>
        <dbReference type="ARBA" id="ARBA00001946"/>
    </source>
</evidence>
<keyword evidence="2 8" id="KW-0808">Transferase</keyword>
<dbReference type="CDD" id="cd05398">
    <property type="entry name" value="NT_ClassII-CCAase"/>
    <property type="match status" value="1"/>
</dbReference>